<dbReference type="InterPro" id="IPR013783">
    <property type="entry name" value="Ig-like_fold"/>
</dbReference>
<accession>A0A3B5MIM1</accession>
<name>A0A3B5MIM1_9TELE</name>
<feature type="domain" description="Ig-like" evidence="3">
    <location>
        <begin position="388"/>
        <end position="473"/>
    </location>
</feature>
<proteinExistence type="predicted"/>
<dbReference type="FunFam" id="2.60.40.10:FF:000127">
    <property type="entry name" value="titin isoform X1"/>
    <property type="match status" value="1"/>
</dbReference>
<feature type="domain" description="Fibronectin type-III" evidence="4">
    <location>
        <begin position="1"/>
        <end position="62"/>
    </location>
</feature>
<dbReference type="PRINTS" id="PR00014">
    <property type="entry name" value="FNTYPEIII"/>
</dbReference>
<dbReference type="SMART" id="SM00409">
    <property type="entry name" value="IG"/>
    <property type="match status" value="1"/>
</dbReference>
<evidence type="ECO:0008006" key="7">
    <source>
        <dbReference type="Google" id="ProtNLM"/>
    </source>
</evidence>
<sequence length="498" mass="55112">MVKGEGTEWKRVNEELVSETNYVVTGLQTGAEYKFHVAAVNHVGRGEDKEIPEPVQADLLEGVPYFFRVSAENHHGLGEAFELTEPVIATAEPSSPKRLDILDTTDNSVLLGWLKPEHDGGSRIQCYVIEARPKDGDKWVVVGNTKNLTFAVEKLNKGDEYDFRVKAKNEAGYSLPKKTLAPVLVKEPHIEPAADLSEIPNQLVTCRSGGTFTIDVPIIGRPAPKVSWKLEEMKLKNSDRVTIKVSKDRASISECMKQISSLPLKSLFVIYSLAVPTPPGAPEILVSGKDFATIEWLKPENDGGSPITHYLVERHEKKSARWVKVNKDGAHLDTTLKVAGLTEGNIYQFRVTAINKAGDFSEPCAETEPVERIDLNFATHHLSLTEPPDFELHDDLKKTICLRAGGSLRLFVSVTGRPAPTITWSKPGVDLHNRGFIEVTNKSTTLIIDKVHRYDAGKYTLLAENTAGKQEVSILVKSSAAQVLQRDQWSLRKSKPTL</sequence>
<dbReference type="InterPro" id="IPR003961">
    <property type="entry name" value="FN3_dom"/>
</dbReference>
<dbReference type="CDD" id="cd00063">
    <property type="entry name" value="FN3"/>
    <property type="match status" value="3"/>
</dbReference>
<dbReference type="InterPro" id="IPR007110">
    <property type="entry name" value="Ig-like_dom"/>
</dbReference>
<dbReference type="Pfam" id="PF00041">
    <property type="entry name" value="fn3"/>
    <property type="match status" value="3"/>
</dbReference>
<dbReference type="InterPro" id="IPR003598">
    <property type="entry name" value="Ig_sub2"/>
</dbReference>
<dbReference type="GeneTree" id="ENSGT01110000267173"/>
<reference evidence="5" key="2">
    <citation type="submission" date="2025-09" db="UniProtKB">
        <authorList>
            <consortium name="Ensembl"/>
        </authorList>
    </citation>
    <scope>IDENTIFICATION</scope>
</reference>
<dbReference type="InterPro" id="IPR036116">
    <property type="entry name" value="FN3_sf"/>
</dbReference>
<evidence type="ECO:0000256" key="2">
    <source>
        <dbReference type="ARBA" id="ARBA00023319"/>
    </source>
</evidence>
<evidence type="ECO:0000313" key="5">
    <source>
        <dbReference type="Ensembl" id="ENSXCOP00000019404.1"/>
    </source>
</evidence>
<evidence type="ECO:0000259" key="3">
    <source>
        <dbReference type="PROSITE" id="PS50835"/>
    </source>
</evidence>
<dbReference type="CDD" id="cd05748">
    <property type="entry name" value="Ig_Titin_like"/>
    <property type="match status" value="1"/>
</dbReference>
<reference evidence="5" key="1">
    <citation type="submission" date="2025-08" db="UniProtKB">
        <authorList>
            <consortium name="Ensembl"/>
        </authorList>
    </citation>
    <scope>IDENTIFICATION</scope>
</reference>
<dbReference type="Ensembl" id="ENSXCOT00000019642.1">
    <property type="protein sequence ID" value="ENSXCOP00000019404.1"/>
    <property type="gene ID" value="ENSXCOG00000014579.1"/>
</dbReference>
<keyword evidence="2" id="KW-0393">Immunoglobulin domain</keyword>
<feature type="domain" description="Fibronectin type-III" evidence="4">
    <location>
        <begin position="92"/>
        <end position="188"/>
    </location>
</feature>
<dbReference type="SUPFAM" id="SSF48726">
    <property type="entry name" value="Immunoglobulin"/>
    <property type="match status" value="2"/>
</dbReference>
<protein>
    <recommendedName>
        <fullName evidence="7">Titin</fullName>
    </recommendedName>
</protein>
<dbReference type="AlphaFoldDB" id="A0A3B5MIM1"/>
<dbReference type="SMART" id="SM00408">
    <property type="entry name" value="IGc2"/>
    <property type="match status" value="1"/>
</dbReference>
<evidence type="ECO:0000313" key="6">
    <source>
        <dbReference type="Proteomes" id="UP000261380"/>
    </source>
</evidence>
<keyword evidence="1" id="KW-0677">Repeat</keyword>
<dbReference type="Gene3D" id="2.60.40.10">
    <property type="entry name" value="Immunoglobulins"/>
    <property type="match status" value="5"/>
</dbReference>
<evidence type="ECO:0000256" key="1">
    <source>
        <dbReference type="ARBA" id="ARBA00022737"/>
    </source>
</evidence>
<dbReference type="PANTHER" id="PTHR14340:SF9">
    <property type="entry name" value="FIBRONECTIN TYPE-III DOMAIN-CONTAINING PROTEIN"/>
    <property type="match status" value="1"/>
</dbReference>
<dbReference type="Pfam" id="PF07679">
    <property type="entry name" value="I-set"/>
    <property type="match status" value="2"/>
</dbReference>
<dbReference type="PROSITE" id="PS50835">
    <property type="entry name" value="IG_LIKE"/>
    <property type="match status" value="1"/>
</dbReference>
<dbReference type="FunFam" id="2.60.40.10:FF:000112">
    <property type="entry name" value="Titin a"/>
    <property type="match status" value="1"/>
</dbReference>
<dbReference type="SUPFAM" id="SSF49265">
    <property type="entry name" value="Fibronectin type III"/>
    <property type="match status" value="3"/>
</dbReference>
<dbReference type="PANTHER" id="PTHR14340">
    <property type="entry name" value="MICROFIBRIL-ASSOCIATED GLYCOPROTEIN 3"/>
    <property type="match status" value="1"/>
</dbReference>
<organism evidence="5 6">
    <name type="scientific">Xiphophorus couchianus</name>
    <name type="common">Monterrey platyfish</name>
    <dbReference type="NCBI Taxonomy" id="32473"/>
    <lineage>
        <taxon>Eukaryota</taxon>
        <taxon>Metazoa</taxon>
        <taxon>Chordata</taxon>
        <taxon>Craniata</taxon>
        <taxon>Vertebrata</taxon>
        <taxon>Euteleostomi</taxon>
        <taxon>Actinopterygii</taxon>
        <taxon>Neopterygii</taxon>
        <taxon>Teleostei</taxon>
        <taxon>Neoteleostei</taxon>
        <taxon>Acanthomorphata</taxon>
        <taxon>Ovalentaria</taxon>
        <taxon>Atherinomorphae</taxon>
        <taxon>Cyprinodontiformes</taxon>
        <taxon>Poeciliidae</taxon>
        <taxon>Poeciliinae</taxon>
        <taxon>Xiphophorus</taxon>
    </lineage>
</organism>
<dbReference type="InterPro" id="IPR036179">
    <property type="entry name" value="Ig-like_dom_sf"/>
</dbReference>
<dbReference type="SMART" id="SM00060">
    <property type="entry name" value="FN3"/>
    <property type="match status" value="2"/>
</dbReference>
<dbReference type="Proteomes" id="UP000261380">
    <property type="component" value="Unplaced"/>
</dbReference>
<keyword evidence="6" id="KW-1185">Reference proteome</keyword>
<dbReference type="PROSITE" id="PS50853">
    <property type="entry name" value="FN3"/>
    <property type="match status" value="3"/>
</dbReference>
<feature type="domain" description="Fibronectin type-III" evidence="4">
    <location>
        <begin position="278"/>
        <end position="376"/>
    </location>
</feature>
<dbReference type="InterPro" id="IPR003599">
    <property type="entry name" value="Ig_sub"/>
</dbReference>
<dbReference type="InterPro" id="IPR013098">
    <property type="entry name" value="Ig_I-set"/>
</dbReference>
<dbReference type="FunFam" id="2.60.40.10:FF:000002">
    <property type="entry name" value="Titin a"/>
    <property type="match status" value="1"/>
</dbReference>
<evidence type="ECO:0000259" key="4">
    <source>
        <dbReference type="PROSITE" id="PS50853"/>
    </source>
</evidence>